<dbReference type="AlphaFoldDB" id="X6MTT5"/>
<sequence length="182" mass="20136">MFSRLQNEVSGSKKFFVLITDAEDSQGSSSCAAEIKKVFGNTNLVDINQIGEIMKKISGALEVVSKCDKGDILTSHPSILSLNKKWGDCFFPKLKEEIKSLEQEIDKIADLSDKNAINECLEDVKDELAGFEARQKEALLNSAQILLSIKSQKYDQSKSEKKIKTQENNVDQTANSAKKGSD</sequence>
<feature type="coiled-coil region" evidence="1">
    <location>
        <begin position="91"/>
        <end position="141"/>
    </location>
</feature>
<protein>
    <submittedName>
        <fullName evidence="3">Uncharacterized protein</fullName>
    </submittedName>
</protein>
<evidence type="ECO:0000256" key="1">
    <source>
        <dbReference type="SAM" id="Coils"/>
    </source>
</evidence>
<keyword evidence="4" id="KW-1185">Reference proteome</keyword>
<organism evidence="3 4">
    <name type="scientific">Reticulomyxa filosa</name>
    <dbReference type="NCBI Taxonomy" id="46433"/>
    <lineage>
        <taxon>Eukaryota</taxon>
        <taxon>Sar</taxon>
        <taxon>Rhizaria</taxon>
        <taxon>Retaria</taxon>
        <taxon>Foraminifera</taxon>
        <taxon>Monothalamids</taxon>
        <taxon>Reticulomyxidae</taxon>
        <taxon>Reticulomyxa</taxon>
    </lineage>
</organism>
<evidence type="ECO:0000256" key="2">
    <source>
        <dbReference type="SAM" id="MobiDB-lite"/>
    </source>
</evidence>
<dbReference type="Proteomes" id="UP000023152">
    <property type="component" value="Unassembled WGS sequence"/>
</dbReference>
<feature type="region of interest" description="Disordered" evidence="2">
    <location>
        <begin position="158"/>
        <end position="182"/>
    </location>
</feature>
<evidence type="ECO:0000313" key="3">
    <source>
        <dbReference type="EMBL" id="ETO16857.1"/>
    </source>
</evidence>
<accession>X6MTT5</accession>
<keyword evidence="1" id="KW-0175">Coiled coil</keyword>
<proteinExistence type="predicted"/>
<comment type="caution">
    <text evidence="3">The sequence shown here is derived from an EMBL/GenBank/DDBJ whole genome shotgun (WGS) entry which is preliminary data.</text>
</comment>
<dbReference type="EMBL" id="ASPP01017755">
    <property type="protein sequence ID" value="ETO16857.1"/>
    <property type="molecule type" value="Genomic_DNA"/>
</dbReference>
<reference evidence="3 4" key="1">
    <citation type="journal article" date="2013" name="Curr. Biol.">
        <title>The Genome of the Foraminiferan Reticulomyxa filosa.</title>
        <authorList>
            <person name="Glockner G."/>
            <person name="Hulsmann N."/>
            <person name="Schleicher M."/>
            <person name="Noegel A.A."/>
            <person name="Eichinger L."/>
            <person name="Gallinger C."/>
            <person name="Pawlowski J."/>
            <person name="Sierra R."/>
            <person name="Euteneuer U."/>
            <person name="Pillet L."/>
            <person name="Moustafa A."/>
            <person name="Platzer M."/>
            <person name="Groth M."/>
            <person name="Szafranski K."/>
            <person name="Schliwa M."/>
        </authorList>
    </citation>
    <scope>NUCLEOTIDE SEQUENCE [LARGE SCALE GENOMIC DNA]</scope>
</reference>
<feature type="compositionally biased region" description="Polar residues" evidence="2">
    <location>
        <begin position="166"/>
        <end position="182"/>
    </location>
</feature>
<evidence type="ECO:0000313" key="4">
    <source>
        <dbReference type="Proteomes" id="UP000023152"/>
    </source>
</evidence>
<name>X6MTT5_RETFI</name>
<gene>
    <name evidence="3" type="ORF">RFI_20481</name>
</gene>